<name>A0A7M1RS26_9CAUD</name>
<keyword evidence="2" id="KW-1185">Reference proteome</keyword>
<dbReference type="GeneID" id="65131167"/>
<dbReference type="RefSeq" id="YP_010112687.1">
    <property type="nucleotide sequence ID" value="NC_055894.1"/>
</dbReference>
<evidence type="ECO:0000313" key="2">
    <source>
        <dbReference type="Proteomes" id="UP000593734"/>
    </source>
</evidence>
<evidence type="ECO:0000313" key="1">
    <source>
        <dbReference type="EMBL" id="QOR57235.1"/>
    </source>
</evidence>
<reference evidence="1 2" key="1">
    <citation type="submission" date="2020-07" db="EMBL/GenBank/DDBJ databases">
        <title>Taxonomic proposal: Crassvirales, a new order of highly abundant and diverse bacterial viruses.</title>
        <authorList>
            <person name="Shkoporov A.N."/>
            <person name="Stockdale S.R."/>
            <person name="Guerin E."/>
            <person name="Ross R.P."/>
            <person name="Hill C."/>
        </authorList>
    </citation>
    <scope>NUCLEOTIDE SEQUENCE [LARGE SCALE GENOMIC DNA]</scope>
</reference>
<dbReference type="Proteomes" id="UP000593734">
    <property type="component" value="Segment"/>
</dbReference>
<organism evidence="1 2">
    <name type="scientific">uncultured phage cr6_1</name>
    <dbReference type="NCBI Taxonomy" id="2772085"/>
    <lineage>
        <taxon>Viruses</taxon>
        <taxon>Duplodnaviria</taxon>
        <taxon>Heunggongvirae</taxon>
        <taxon>Uroviricota</taxon>
        <taxon>Caudoviricetes</taxon>
        <taxon>Crassvirales</taxon>
        <taxon>Suoliviridae</taxon>
        <taxon>Bearivirinae</taxon>
        <taxon>Afonbuvirus</taxon>
        <taxon>Afonbuvirus faecalis</taxon>
    </lineage>
</organism>
<accession>A0A7M1RS26</accession>
<dbReference type="EMBL" id="MT774401">
    <property type="protein sequence ID" value="QOR57235.1"/>
    <property type="molecule type" value="Genomic_DNA"/>
</dbReference>
<protein>
    <submittedName>
        <fullName evidence="1">Uncharacterized protein</fullName>
    </submittedName>
</protein>
<dbReference type="KEGG" id="vg:65131167"/>
<sequence>MSKKPTVLFTLAMLAFGGYVGFVTNYTNTATAHEYVIPKFTDVPRAKDFNIDINLNNNAVKLNGQSNPEQNINVEIKKKDSIIYLTSIVEKEVPKYIKVRELPSVKENKTTCTDILQKLKQKQSEKINLSRNLNSQCDYRAIMVYIQRYLNQRIRK</sequence>
<proteinExistence type="predicted"/>